<protein>
    <submittedName>
        <fullName evidence="2">Uncharacterized protein</fullName>
    </submittedName>
</protein>
<sequence>MPVLEKQDKGKQVSEKQDKGKQVSNKQDKGKAIVSLVPKKKIDKRKGKGKKVMTKRQRIKLYFRHKNGQSRSQSNAIIIEYIKADCKRTLHEEKVRVPKKSKRTGKSLEELCQSYFNSHFWEGLLAFWKLEAHQHRSQSGINNRDKVQNLHSSGARPFQEVEEVIMKEERAGKNPTRLEVWDKTHTRVGSEVDENGRPRNYTTASAMEIASRYASILNEKGAVEEVGDSVASLVEADYTEEGDQDIGHECNGDNDREDNVDEENARENNVGEDEDNGHNDEDNDKAAGQDEDEGSNSDPDIGVD</sequence>
<feature type="compositionally biased region" description="Basic and acidic residues" evidence="1">
    <location>
        <begin position="1"/>
        <end position="31"/>
    </location>
</feature>
<feature type="compositionally biased region" description="Acidic residues" evidence="1">
    <location>
        <begin position="255"/>
        <end position="275"/>
    </location>
</feature>
<dbReference type="Proteomes" id="UP001237642">
    <property type="component" value="Unassembled WGS sequence"/>
</dbReference>
<feature type="region of interest" description="Disordered" evidence="1">
    <location>
        <begin position="1"/>
        <end position="51"/>
    </location>
</feature>
<evidence type="ECO:0000256" key="1">
    <source>
        <dbReference type="SAM" id="MobiDB-lite"/>
    </source>
</evidence>
<dbReference type="InterPro" id="IPR004252">
    <property type="entry name" value="Probable_transposase_24"/>
</dbReference>
<gene>
    <name evidence="2" type="ORF">POM88_023557</name>
</gene>
<feature type="compositionally biased region" description="Basic and acidic residues" evidence="1">
    <location>
        <begin position="245"/>
        <end position="254"/>
    </location>
</feature>
<keyword evidence="3" id="KW-1185">Reference proteome</keyword>
<name>A0AAD8IHA0_9APIA</name>
<proteinExistence type="predicted"/>
<dbReference type="EMBL" id="JAUIZM010000005">
    <property type="protein sequence ID" value="KAK1385822.1"/>
    <property type="molecule type" value="Genomic_DNA"/>
</dbReference>
<evidence type="ECO:0000313" key="2">
    <source>
        <dbReference type="EMBL" id="KAK1385822.1"/>
    </source>
</evidence>
<feature type="compositionally biased region" description="Basic residues" evidence="1">
    <location>
        <begin position="38"/>
        <end position="51"/>
    </location>
</feature>
<organism evidence="2 3">
    <name type="scientific">Heracleum sosnowskyi</name>
    <dbReference type="NCBI Taxonomy" id="360622"/>
    <lineage>
        <taxon>Eukaryota</taxon>
        <taxon>Viridiplantae</taxon>
        <taxon>Streptophyta</taxon>
        <taxon>Embryophyta</taxon>
        <taxon>Tracheophyta</taxon>
        <taxon>Spermatophyta</taxon>
        <taxon>Magnoliopsida</taxon>
        <taxon>eudicotyledons</taxon>
        <taxon>Gunneridae</taxon>
        <taxon>Pentapetalae</taxon>
        <taxon>asterids</taxon>
        <taxon>campanulids</taxon>
        <taxon>Apiales</taxon>
        <taxon>Apiaceae</taxon>
        <taxon>Apioideae</taxon>
        <taxon>apioid superclade</taxon>
        <taxon>Tordylieae</taxon>
        <taxon>Tordyliinae</taxon>
        <taxon>Heracleum</taxon>
    </lineage>
</organism>
<dbReference type="AlphaFoldDB" id="A0AAD8IHA0"/>
<feature type="compositionally biased region" description="Basic and acidic residues" evidence="1">
    <location>
        <begin position="276"/>
        <end position="288"/>
    </location>
</feature>
<feature type="region of interest" description="Disordered" evidence="1">
    <location>
        <begin position="239"/>
        <end position="304"/>
    </location>
</feature>
<evidence type="ECO:0000313" key="3">
    <source>
        <dbReference type="Proteomes" id="UP001237642"/>
    </source>
</evidence>
<feature type="compositionally biased region" description="Acidic residues" evidence="1">
    <location>
        <begin position="289"/>
        <end position="304"/>
    </location>
</feature>
<dbReference type="Pfam" id="PF03004">
    <property type="entry name" value="Transposase_24"/>
    <property type="match status" value="1"/>
</dbReference>
<reference evidence="2" key="2">
    <citation type="submission" date="2023-05" db="EMBL/GenBank/DDBJ databases">
        <authorList>
            <person name="Schelkunov M.I."/>
        </authorList>
    </citation>
    <scope>NUCLEOTIDE SEQUENCE</scope>
    <source>
        <strain evidence="2">Hsosn_3</strain>
        <tissue evidence="2">Leaf</tissue>
    </source>
</reference>
<comment type="caution">
    <text evidence="2">The sequence shown here is derived from an EMBL/GenBank/DDBJ whole genome shotgun (WGS) entry which is preliminary data.</text>
</comment>
<accession>A0AAD8IHA0</accession>
<reference evidence="2" key="1">
    <citation type="submission" date="2023-02" db="EMBL/GenBank/DDBJ databases">
        <title>Genome of toxic invasive species Heracleum sosnowskyi carries increased number of genes despite the absence of recent whole-genome duplications.</title>
        <authorList>
            <person name="Schelkunov M."/>
            <person name="Shtratnikova V."/>
            <person name="Makarenko M."/>
            <person name="Klepikova A."/>
            <person name="Omelchenko D."/>
            <person name="Novikova G."/>
            <person name="Obukhova E."/>
            <person name="Bogdanov V."/>
            <person name="Penin A."/>
            <person name="Logacheva M."/>
        </authorList>
    </citation>
    <scope>NUCLEOTIDE SEQUENCE</scope>
    <source>
        <strain evidence="2">Hsosn_3</strain>
        <tissue evidence="2">Leaf</tissue>
    </source>
</reference>